<accession>A0A540VZF5</accession>
<keyword evidence="1" id="KW-0472">Membrane</keyword>
<gene>
    <name evidence="2" type="ORF">E6W39_07260</name>
</gene>
<dbReference type="RefSeq" id="WP_141632822.1">
    <property type="nucleotide sequence ID" value="NZ_VIGB01000003.1"/>
</dbReference>
<feature type="transmembrane region" description="Helical" evidence="1">
    <location>
        <begin position="111"/>
        <end position="135"/>
    </location>
</feature>
<comment type="caution">
    <text evidence="2">The sequence shown here is derived from an EMBL/GenBank/DDBJ whole genome shotgun (WGS) entry which is preliminary data.</text>
</comment>
<evidence type="ECO:0000313" key="2">
    <source>
        <dbReference type="EMBL" id="TQF02117.1"/>
    </source>
</evidence>
<dbReference type="Proteomes" id="UP000319103">
    <property type="component" value="Unassembled WGS sequence"/>
</dbReference>
<reference evidence="2 3" key="1">
    <citation type="submission" date="2019-06" db="EMBL/GenBank/DDBJ databases">
        <title>Description of Kitasatospora acidophila sp. nov. isolated from pine grove soil, and reclassification of Streptomyces novaecaesareae to Kitasatospora novaeceasareae comb. nov.</title>
        <authorList>
            <person name="Kim M.J."/>
        </authorList>
    </citation>
    <scope>NUCLEOTIDE SEQUENCE [LARGE SCALE GENOMIC DNA]</scope>
    <source>
        <strain evidence="2 3">MMS16-CNU292</strain>
    </source>
</reference>
<sequence>MAKLDMTPGAQIPLTDGAGPQSAVTQALSSVAYRDTELDEFIEKVEGVSRKTGWHDLFRPNLGEAWSKAIITRTLGAKRKPLVPAFGTEPRMVVEHCLAAEELRATRDKRLMLVTLVFGLLFLPGTVIWLAGYELRRRTQNGKWDKVFGPLIWLIPAALTLFLAWKPPFNGFWGLYTRIVMLAPIAGWFIAKQIVIRSVKDLRARWADVLDGNLGAAVLPTAVPKSENDKKATALKQGLTQLMMEQDTNVLHYAGVKGILGLGRRFCSWEMVEDLKPAEGFEEFRTFHVWDLVKKITDRINGTMGRSHVANGAVPGASVEQWVIQAIGAGADEISRPSGPDMDGPRMRDHAVVSIANQQDFGKGGLRHYLGTQFVLNSGQLIVSVTVTVTVLANTLRVSVAGHTLPPLDGPFGDKPKAREKSVPKPGKFWEERTVQLPLVDNIEVVRQALRAPFLWAPGLLNWLGGTLKLPEPFGLRTAWVSRTWGNRFMADDSIRIASPVVSAVLSATLDFLADHDVNIDRFTNRGLILKSEMQGARPFDADEYSAS</sequence>
<dbReference type="EMBL" id="VIGB01000003">
    <property type="protein sequence ID" value="TQF02117.1"/>
    <property type="molecule type" value="Genomic_DNA"/>
</dbReference>
<dbReference type="OrthoDB" id="4287439at2"/>
<keyword evidence="1" id="KW-1133">Transmembrane helix</keyword>
<name>A0A540VZF5_9ACTN</name>
<dbReference type="AlphaFoldDB" id="A0A540VZF5"/>
<protein>
    <submittedName>
        <fullName evidence="2">Uncharacterized protein</fullName>
    </submittedName>
</protein>
<evidence type="ECO:0000256" key="1">
    <source>
        <dbReference type="SAM" id="Phobius"/>
    </source>
</evidence>
<feature type="transmembrane region" description="Helical" evidence="1">
    <location>
        <begin position="171"/>
        <end position="191"/>
    </location>
</feature>
<keyword evidence="3" id="KW-1185">Reference proteome</keyword>
<proteinExistence type="predicted"/>
<feature type="transmembrane region" description="Helical" evidence="1">
    <location>
        <begin position="147"/>
        <end position="165"/>
    </location>
</feature>
<organism evidence="2 3">
    <name type="scientific">Kitasatospora acidiphila</name>
    <dbReference type="NCBI Taxonomy" id="2567942"/>
    <lineage>
        <taxon>Bacteria</taxon>
        <taxon>Bacillati</taxon>
        <taxon>Actinomycetota</taxon>
        <taxon>Actinomycetes</taxon>
        <taxon>Kitasatosporales</taxon>
        <taxon>Streptomycetaceae</taxon>
        <taxon>Kitasatospora</taxon>
    </lineage>
</organism>
<evidence type="ECO:0000313" key="3">
    <source>
        <dbReference type="Proteomes" id="UP000319103"/>
    </source>
</evidence>
<keyword evidence="1" id="KW-0812">Transmembrane</keyword>